<feature type="compositionally biased region" description="Basic and acidic residues" evidence="1">
    <location>
        <begin position="75"/>
        <end position="86"/>
    </location>
</feature>
<comment type="caution">
    <text evidence="3">The sequence shown here is derived from an EMBL/GenBank/DDBJ whole genome shotgun (WGS) entry which is preliminary data.</text>
</comment>
<dbReference type="SUPFAM" id="SSF54427">
    <property type="entry name" value="NTF2-like"/>
    <property type="match status" value="1"/>
</dbReference>
<dbReference type="EMBL" id="BNDW01000117">
    <property type="protein sequence ID" value="GHI27394.1"/>
    <property type="molecule type" value="Genomic_DNA"/>
</dbReference>
<evidence type="ECO:0000259" key="2">
    <source>
        <dbReference type="Pfam" id="PF14534"/>
    </source>
</evidence>
<proteinExistence type="predicted"/>
<evidence type="ECO:0000313" key="4">
    <source>
        <dbReference type="Proteomes" id="UP001052739"/>
    </source>
</evidence>
<reference evidence="3" key="1">
    <citation type="submission" date="2024-05" db="EMBL/GenBank/DDBJ databases">
        <title>Whole genome shotgun sequence of Streptomyces hydrogenans NBRC 13475.</title>
        <authorList>
            <person name="Komaki H."/>
            <person name="Tamura T."/>
        </authorList>
    </citation>
    <scope>NUCLEOTIDE SEQUENCE</scope>
    <source>
        <strain evidence="3">NBRC 13475</strain>
    </source>
</reference>
<dbReference type="Proteomes" id="UP001052739">
    <property type="component" value="Unassembled WGS sequence"/>
</dbReference>
<dbReference type="Gene3D" id="3.10.450.50">
    <property type="match status" value="1"/>
</dbReference>
<gene>
    <name evidence="3" type="ORF">Shyd_87650</name>
</gene>
<dbReference type="Pfam" id="PF14534">
    <property type="entry name" value="DUF4440"/>
    <property type="match status" value="1"/>
</dbReference>
<sequence>MFDPALEVFVSDARAVPSSAARPGASPEDAEAVWAVITGMYEAYEAGDRARIDAALDPEATIWDSAAEPLLFGKPDLDRVRDERPAAGEGPEESGLYASEPVVDVFGDLAVLRYLLRVEFAPGPDGRETRPELVRNTVVLRQGGDGAWRIVHLHEDVRQTGGVPA</sequence>
<accession>A0ABQ3PQX3</accession>
<dbReference type="InterPro" id="IPR027843">
    <property type="entry name" value="DUF4440"/>
</dbReference>
<dbReference type="InterPro" id="IPR032710">
    <property type="entry name" value="NTF2-like_dom_sf"/>
</dbReference>
<protein>
    <recommendedName>
        <fullName evidence="2">DUF4440 domain-containing protein</fullName>
    </recommendedName>
</protein>
<evidence type="ECO:0000256" key="1">
    <source>
        <dbReference type="SAM" id="MobiDB-lite"/>
    </source>
</evidence>
<organism evidence="3 4">
    <name type="scientific">Streptomyces hydrogenans</name>
    <dbReference type="NCBI Taxonomy" id="1873719"/>
    <lineage>
        <taxon>Bacteria</taxon>
        <taxon>Bacillati</taxon>
        <taxon>Actinomycetota</taxon>
        <taxon>Actinomycetes</taxon>
        <taxon>Kitasatosporales</taxon>
        <taxon>Streptomycetaceae</taxon>
        <taxon>Streptomyces</taxon>
    </lineage>
</organism>
<evidence type="ECO:0000313" key="3">
    <source>
        <dbReference type="EMBL" id="GHI27394.1"/>
    </source>
</evidence>
<keyword evidence="4" id="KW-1185">Reference proteome</keyword>
<feature type="domain" description="DUF4440" evidence="2">
    <location>
        <begin position="34"/>
        <end position="150"/>
    </location>
</feature>
<feature type="region of interest" description="Disordered" evidence="1">
    <location>
        <begin position="74"/>
        <end position="95"/>
    </location>
</feature>
<name>A0ABQ3PQX3_9ACTN</name>